<feature type="compositionally biased region" description="Low complexity" evidence="12">
    <location>
        <begin position="36"/>
        <end position="56"/>
    </location>
</feature>
<dbReference type="GO" id="GO:0010859">
    <property type="term" value="F:calcium-dependent cysteine-type endopeptidase inhibitor activity"/>
    <property type="evidence" value="ECO:0007669"/>
    <property type="project" value="TreeGrafter"/>
</dbReference>
<name>A0AAV7DQC3_ENGPU</name>
<feature type="compositionally biased region" description="Low complexity" evidence="12">
    <location>
        <begin position="74"/>
        <end position="108"/>
    </location>
</feature>
<feature type="region of interest" description="Disordered" evidence="12">
    <location>
        <begin position="482"/>
        <end position="657"/>
    </location>
</feature>
<feature type="region of interest" description="Disordered" evidence="12">
    <location>
        <begin position="671"/>
        <end position="827"/>
    </location>
</feature>
<feature type="compositionally biased region" description="Low complexity" evidence="12">
    <location>
        <begin position="710"/>
        <end position="726"/>
    </location>
</feature>
<organism evidence="13 14">
    <name type="scientific">Engystomops pustulosus</name>
    <name type="common">Tungara frog</name>
    <name type="synonym">Physalaemus pustulosus</name>
    <dbReference type="NCBI Taxonomy" id="76066"/>
    <lineage>
        <taxon>Eukaryota</taxon>
        <taxon>Metazoa</taxon>
        <taxon>Chordata</taxon>
        <taxon>Craniata</taxon>
        <taxon>Vertebrata</taxon>
        <taxon>Euteleostomi</taxon>
        <taxon>Amphibia</taxon>
        <taxon>Batrachia</taxon>
        <taxon>Anura</taxon>
        <taxon>Neobatrachia</taxon>
        <taxon>Hyloidea</taxon>
        <taxon>Leptodactylidae</taxon>
        <taxon>Leiuperinae</taxon>
        <taxon>Engystomops</taxon>
    </lineage>
</organism>
<feature type="compositionally biased region" description="Low complexity" evidence="12">
    <location>
        <begin position="807"/>
        <end position="819"/>
    </location>
</feature>
<dbReference type="PANTHER" id="PTHR10077">
    <property type="entry name" value="CALPASTATIN"/>
    <property type="match status" value="1"/>
</dbReference>
<feature type="compositionally biased region" description="Basic and acidic residues" evidence="12">
    <location>
        <begin position="592"/>
        <end position="619"/>
    </location>
</feature>
<keyword evidence="7" id="KW-0789">Thiol protease inhibitor</keyword>
<protein>
    <recommendedName>
        <fullName evidence="3">Calpastatin</fullName>
    </recommendedName>
    <alternativeName>
        <fullName evidence="11">Calpain inhibitor</fullName>
    </alternativeName>
</protein>
<feature type="region of interest" description="Disordered" evidence="12">
    <location>
        <begin position="1"/>
        <end position="332"/>
    </location>
</feature>
<dbReference type="EMBL" id="WNYA01000001">
    <property type="protein sequence ID" value="KAG8598313.1"/>
    <property type="molecule type" value="Genomic_DNA"/>
</dbReference>
<feature type="compositionally biased region" description="Pro residues" evidence="12">
    <location>
        <begin position="369"/>
        <end position="380"/>
    </location>
</feature>
<dbReference type="Proteomes" id="UP000824782">
    <property type="component" value="Unassembled WGS sequence"/>
</dbReference>
<keyword evidence="5" id="KW-0597">Phosphoprotein</keyword>
<feature type="region of interest" description="Disordered" evidence="12">
    <location>
        <begin position="346"/>
        <end position="384"/>
    </location>
</feature>
<feature type="compositionally biased region" description="Basic and acidic residues" evidence="12">
    <location>
        <begin position="270"/>
        <end position="286"/>
    </location>
</feature>
<feature type="compositionally biased region" description="Basic and acidic residues" evidence="12">
    <location>
        <begin position="14"/>
        <end position="35"/>
    </location>
</feature>
<dbReference type="InterPro" id="IPR001259">
    <property type="entry name" value="Prot_inh_calpain"/>
</dbReference>
<evidence type="ECO:0000256" key="6">
    <source>
        <dbReference type="ARBA" id="ARBA00022690"/>
    </source>
</evidence>
<proteinExistence type="inferred from homology"/>
<keyword evidence="6" id="KW-0646">Protease inhibitor</keyword>
<dbReference type="InterPro" id="IPR026998">
    <property type="entry name" value="Calpastatin"/>
</dbReference>
<feature type="compositionally biased region" description="Basic and acidic residues" evidence="12">
    <location>
        <begin position="630"/>
        <end position="655"/>
    </location>
</feature>
<evidence type="ECO:0000256" key="2">
    <source>
        <dbReference type="ARBA" id="ARBA00009487"/>
    </source>
</evidence>
<evidence type="ECO:0000256" key="1">
    <source>
        <dbReference type="ARBA" id="ARBA00002637"/>
    </source>
</evidence>
<comment type="caution">
    <text evidence="13">The sequence shown here is derived from an EMBL/GenBank/DDBJ whole genome shotgun (WGS) entry which is preliminary data.</text>
</comment>
<evidence type="ECO:0000256" key="5">
    <source>
        <dbReference type="ARBA" id="ARBA00022553"/>
    </source>
</evidence>
<evidence type="ECO:0000256" key="9">
    <source>
        <dbReference type="ARBA" id="ARBA00022843"/>
    </source>
</evidence>
<feature type="compositionally biased region" description="Basic and acidic residues" evidence="12">
    <location>
        <begin position="495"/>
        <end position="521"/>
    </location>
</feature>
<reference evidence="13" key="1">
    <citation type="thesis" date="2020" institute="ProQuest LLC" country="789 East Eisenhower Parkway, Ann Arbor, MI, USA">
        <title>Comparative Genomics and Chromosome Evolution.</title>
        <authorList>
            <person name="Mudd A.B."/>
        </authorList>
    </citation>
    <scope>NUCLEOTIDE SEQUENCE</scope>
    <source>
        <strain evidence="13">237g6f4</strain>
        <tissue evidence="13">Blood</tissue>
    </source>
</reference>
<evidence type="ECO:0000256" key="7">
    <source>
        <dbReference type="ARBA" id="ARBA00022704"/>
    </source>
</evidence>
<accession>A0AAV7DQC3</accession>
<feature type="compositionally biased region" description="Polar residues" evidence="12">
    <location>
        <begin position="678"/>
        <end position="699"/>
    </location>
</feature>
<feature type="compositionally biased region" description="Basic and acidic residues" evidence="12">
    <location>
        <begin position="346"/>
        <end position="367"/>
    </location>
</feature>
<evidence type="ECO:0000256" key="10">
    <source>
        <dbReference type="ARBA" id="ARBA00022990"/>
    </source>
</evidence>
<evidence type="ECO:0000256" key="8">
    <source>
        <dbReference type="ARBA" id="ARBA00022737"/>
    </source>
</evidence>
<keyword evidence="14" id="KW-1185">Reference proteome</keyword>
<keyword evidence="10" id="KW-0007">Acetylation</keyword>
<feature type="compositionally biased region" description="Basic and acidic residues" evidence="12">
    <location>
        <begin position="109"/>
        <end position="119"/>
    </location>
</feature>
<feature type="compositionally biased region" description="Low complexity" evidence="12">
    <location>
        <begin position="162"/>
        <end position="173"/>
    </location>
</feature>
<feature type="region of interest" description="Disordered" evidence="12">
    <location>
        <begin position="396"/>
        <end position="442"/>
    </location>
</feature>
<feature type="compositionally biased region" description="Basic and acidic residues" evidence="12">
    <location>
        <begin position="211"/>
        <end position="237"/>
    </location>
</feature>
<keyword evidence="9" id="KW-0832">Ubl conjugation</keyword>
<comment type="function">
    <text evidence="1">Specific inhibition of calpain (calcium-dependent cysteine protease). Plays a key role in postmortem tenderization of meat and have been proposed to be involved in muscle protein degradation in living tissue.</text>
</comment>
<keyword evidence="4" id="KW-1017">Isopeptide bond</keyword>
<gene>
    <name evidence="13" type="ORF">GDO81_002558</name>
</gene>
<dbReference type="GO" id="GO:0005737">
    <property type="term" value="C:cytoplasm"/>
    <property type="evidence" value="ECO:0007669"/>
    <property type="project" value="TreeGrafter"/>
</dbReference>
<evidence type="ECO:0000256" key="12">
    <source>
        <dbReference type="SAM" id="MobiDB-lite"/>
    </source>
</evidence>
<feature type="compositionally biased region" description="Low complexity" evidence="12">
    <location>
        <begin position="531"/>
        <end position="547"/>
    </location>
</feature>
<evidence type="ECO:0000256" key="4">
    <source>
        <dbReference type="ARBA" id="ARBA00022499"/>
    </source>
</evidence>
<feature type="compositionally biased region" description="Low complexity" evidence="12">
    <location>
        <begin position="420"/>
        <end position="439"/>
    </location>
</feature>
<evidence type="ECO:0000256" key="11">
    <source>
        <dbReference type="ARBA" id="ARBA00033013"/>
    </source>
</evidence>
<dbReference type="AlphaFoldDB" id="A0AAV7DQC3"/>
<evidence type="ECO:0000313" key="14">
    <source>
        <dbReference type="Proteomes" id="UP000824782"/>
    </source>
</evidence>
<feature type="compositionally biased region" description="Basic and acidic residues" evidence="12">
    <location>
        <begin position="64"/>
        <end position="73"/>
    </location>
</feature>
<feature type="compositionally biased region" description="Basic and acidic residues" evidence="12">
    <location>
        <begin position="728"/>
        <end position="756"/>
    </location>
</feature>
<feature type="compositionally biased region" description="Low complexity" evidence="12">
    <location>
        <begin position="131"/>
        <end position="149"/>
    </location>
</feature>
<feature type="compositionally biased region" description="Basic and acidic residues" evidence="12">
    <location>
        <begin position="764"/>
        <end position="800"/>
    </location>
</feature>
<dbReference type="Pfam" id="PF00748">
    <property type="entry name" value="Calpain_inhib"/>
    <property type="match status" value="5"/>
</dbReference>
<feature type="compositionally biased region" description="Low complexity" evidence="12">
    <location>
        <begin position="556"/>
        <end position="580"/>
    </location>
</feature>
<evidence type="ECO:0000313" key="13">
    <source>
        <dbReference type="EMBL" id="KAG8598313.1"/>
    </source>
</evidence>
<comment type="similarity">
    <text evidence="2">Belongs to the protease inhibitor I27 (calpastatin) family.</text>
</comment>
<feature type="compositionally biased region" description="Basic and acidic residues" evidence="12">
    <location>
        <begin position="150"/>
        <end position="161"/>
    </location>
</feature>
<sequence>MAFASWWYATQGGKKTDGTPKPTDKKSSETAEKKYGTTSTSTSTSTSSSAAAAGSSRVPTSQDRTMKPADTKPKSTTKTEPPKPTQTSVPKSTTTSKSTTATSSTVKPSTEKASTKQDIKAAPQKQKSDSTKPSGAASKAAAASVVATSKPKDVVKEEKKSVSTGSAAAASTTGDKDALDLLSDSLGGPDTVPESPKFTGPEIADTPATSEHVEKLGDRDSTIPPEYRHLLDGKGEKPAPPPPEEARKSLGDDDLVAAFSSDFVSCQAPPDEKKPKLEEIQKKEAKPISSGLTAPTQSSTMALSDEALDELLGTLEGPPTTEPDSPQYTGPEITETITKSYLEELGKRDSTIPPEYRHLLDGKDQEGKPLPPPAVQPPPLSDASLVDEFSKDFESCISPAATTTPALQPKDAAQDKQAKSDVVVPSAASSVQAASAPSAGMESALDELMGTLEGPEFSVPESPVYTGPEVTEMSTATYIEELGKRDSSIPPAYRHLLDGKEDGKPVLPKPEDKPMSDKELVDAFDLEFACPQSPAAQQTPPAQPTDAAKVKKTEVEAVVSSSSSARQAAPAPSKSPAGKVDPLDALAGTLSSRKEDPKEKKPAADKIKEKTSKENKEKLGEDEETIPPDYRLHEVKDKDGKPLLPKPDEKPKAMSEDELLDALTEGFDTTPVPAQCAPLQSSAKVPGKSQSAETVSCSKASAVHSAGKPSASISDDALDLLSGSLGERQPDPDEYKPVVDVIKEKMKEEFIHKPGETDGSIPPEYRHLLDGKEEGKPAKPESVKPQDKIEKSPSVHKTETPGKVPDSSKSTSQSSLEKPSAQKTSKS</sequence>
<feature type="compositionally biased region" description="Polar residues" evidence="12">
    <location>
        <begin position="290"/>
        <end position="302"/>
    </location>
</feature>
<evidence type="ECO:0000256" key="3">
    <source>
        <dbReference type="ARBA" id="ARBA00017619"/>
    </source>
</evidence>
<dbReference type="PANTHER" id="PTHR10077:SF0">
    <property type="entry name" value="CALPASTATIN"/>
    <property type="match status" value="1"/>
</dbReference>
<keyword evidence="8" id="KW-0677">Repeat</keyword>